<gene>
    <name evidence="18" type="ORF">DGMP_18930</name>
</gene>
<dbReference type="EC" id="2.7.13.3" evidence="3"/>
<dbReference type="RefSeq" id="WP_228857231.1">
    <property type="nucleotide sequence ID" value="NZ_AP024086.1"/>
</dbReference>
<dbReference type="SMART" id="SM00388">
    <property type="entry name" value="HisKA"/>
    <property type="match status" value="1"/>
</dbReference>
<dbReference type="SMART" id="SM00091">
    <property type="entry name" value="PAS"/>
    <property type="match status" value="1"/>
</dbReference>
<keyword evidence="9" id="KW-0418">Kinase</keyword>
<evidence type="ECO:0000256" key="5">
    <source>
        <dbReference type="ARBA" id="ARBA00022553"/>
    </source>
</evidence>
<dbReference type="GO" id="GO:0005524">
    <property type="term" value="F:ATP binding"/>
    <property type="evidence" value="ECO:0007669"/>
    <property type="project" value="UniProtKB-KW"/>
</dbReference>
<evidence type="ECO:0000256" key="7">
    <source>
        <dbReference type="ARBA" id="ARBA00022692"/>
    </source>
</evidence>
<evidence type="ECO:0000259" key="17">
    <source>
        <dbReference type="PROSITE" id="PS50113"/>
    </source>
</evidence>
<dbReference type="PANTHER" id="PTHR45339:SF5">
    <property type="entry name" value="HISTIDINE KINASE"/>
    <property type="match status" value="1"/>
</dbReference>
<keyword evidence="11" id="KW-1133">Transmembrane helix</keyword>
<evidence type="ECO:0000256" key="6">
    <source>
        <dbReference type="ARBA" id="ARBA00022679"/>
    </source>
</evidence>
<dbReference type="Pfam" id="PF02518">
    <property type="entry name" value="HATPase_c"/>
    <property type="match status" value="1"/>
</dbReference>
<dbReference type="PANTHER" id="PTHR45339">
    <property type="entry name" value="HYBRID SIGNAL TRANSDUCTION HISTIDINE KINASE J"/>
    <property type="match status" value="1"/>
</dbReference>
<keyword evidence="5 13" id="KW-0597">Phosphoprotein</keyword>
<dbReference type="InterPro" id="IPR003661">
    <property type="entry name" value="HisK_dim/P_dom"/>
</dbReference>
<evidence type="ECO:0000256" key="2">
    <source>
        <dbReference type="ARBA" id="ARBA00004651"/>
    </source>
</evidence>
<feature type="domain" description="PAC" evidence="17">
    <location>
        <begin position="132"/>
        <end position="182"/>
    </location>
</feature>
<dbReference type="NCBIfam" id="TIGR00229">
    <property type="entry name" value="sensory_box"/>
    <property type="match status" value="1"/>
</dbReference>
<name>A0A8D5FP54_9BACT</name>
<accession>A0A8D5FP54</accession>
<evidence type="ECO:0000256" key="4">
    <source>
        <dbReference type="ARBA" id="ARBA00022475"/>
    </source>
</evidence>
<keyword evidence="7" id="KW-0812">Transmembrane</keyword>
<dbReference type="FunFam" id="3.30.565.10:FF:000010">
    <property type="entry name" value="Sensor histidine kinase RcsC"/>
    <property type="match status" value="1"/>
</dbReference>
<keyword evidence="19" id="KW-1185">Reference proteome</keyword>
<dbReference type="GO" id="GO:0000155">
    <property type="term" value="F:phosphorelay sensor kinase activity"/>
    <property type="evidence" value="ECO:0007669"/>
    <property type="project" value="InterPro"/>
</dbReference>
<evidence type="ECO:0000256" key="10">
    <source>
        <dbReference type="ARBA" id="ARBA00022840"/>
    </source>
</evidence>
<evidence type="ECO:0000256" key="11">
    <source>
        <dbReference type="ARBA" id="ARBA00022989"/>
    </source>
</evidence>
<dbReference type="Pfam" id="PF00512">
    <property type="entry name" value="HisKA"/>
    <property type="match status" value="1"/>
</dbReference>
<dbReference type="InterPro" id="IPR001789">
    <property type="entry name" value="Sig_transdc_resp-reg_receiver"/>
</dbReference>
<dbReference type="CDD" id="cd16922">
    <property type="entry name" value="HATPase_EvgS-ArcB-TorS-like"/>
    <property type="match status" value="1"/>
</dbReference>
<dbReference type="AlphaFoldDB" id="A0A8D5FP54"/>
<organism evidence="18 19">
    <name type="scientific">Desulfomarina profundi</name>
    <dbReference type="NCBI Taxonomy" id="2772557"/>
    <lineage>
        <taxon>Bacteria</taxon>
        <taxon>Pseudomonadati</taxon>
        <taxon>Thermodesulfobacteriota</taxon>
        <taxon>Desulfobulbia</taxon>
        <taxon>Desulfobulbales</taxon>
        <taxon>Desulfobulbaceae</taxon>
        <taxon>Desulfomarina</taxon>
    </lineage>
</organism>
<dbReference type="PROSITE" id="PS50109">
    <property type="entry name" value="HIS_KIN"/>
    <property type="match status" value="1"/>
</dbReference>
<dbReference type="PROSITE" id="PS50113">
    <property type="entry name" value="PAC"/>
    <property type="match status" value="1"/>
</dbReference>
<dbReference type="Proteomes" id="UP000826725">
    <property type="component" value="Chromosome"/>
</dbReference>
<evidence type="ECO:0000256" key="13">
    <source>
        <dbReference type="PROSITE-ProRule" id="PRU00169"/>
    </source>
</evidence>
<keyword evidence="8" id="KW-0547">Nucleotide-binding</keyword>
<feature type="domain" description="Response regulatory" evidence="15">
    <location>
        <begin position="447"/>
        <end position="567"/>
    </location>
</feature>
<evidence type="ECO:0000259" key="15">
    <source>
        <dbReference type="PROSITE" id="PS50110"/>
    </source>
</evidence>
<dbReference type="Pfam" id="PF13426">
    <property type="entry name" value="PAS_9"/>
    <property type="match status" value="1"/>
</dbReference>
<feature type="domain" description="Histidine kinase" evidence="14">
    <location>
        <begin position="200"/>
        <end position="422"/>
    </location>
</feature>
<evidence type="ECO:0000313" key="18">
    <source>
        <dbReference type="EMBL" id="BCL61200.1"/>
    </source>
</evidence>
<dbReference type="SMART" id="SM00387">
    <property type="entry name" value="HATPase_c"/>
    <property type="match status" value="1"/>
</dbReference>
<dbReference type="PROSITE" id="PS50110">
    <property type="entry name" value="RESPONSE_REGULATORY"/>
    <property type="match status" value="1"/>
</dbReference>
<keyword evidence="12" id="KW-0472">Membrane</keyword>
<dbReference type="FunFam" id="1.10.287.130:FF:000003">
    <property type="entry name" value="Histidine kinase"/>
    <property type="match status" value="1"/>
</dbReference>
<dbReference type="GO" id="GO:0005886">
    <property type="term" value="C:plasma membrane"/>
    <property type="evidence" value="ECO:0007669"/>
    <property type="project" value="UniProtKB-SubCell"/>
</dbReference>
<keyword evidence="4" id="KW-1003">Cell membrane</keyword>
<evidence type="ECO:0000259" key="14">
    <source>
        <dbReference type="PROSITE" id="PS50109"/>
    </source>
</evidence>
<dbReference type="InterPro" id="IPR005467">
    <property type="entry name" value="His_kinase_dom"/>
</dbReference>
<evidence type="ECO:0000256" key="1">
    <source>
        <dbReference type="ARBA" id="ARBA00000085"/>
    </source>
</evidence>
<dbReference type="InterPro" id="IPR000700">
    <property type="entry name" value="PAS-assoc_C"/>
</dbReference>
<sequence length="569" mass="63940">MNTNEILELQEQLRQARKRIAELEQFVIRQSGTVLSSALDLSKCGQLRVELEQSRNKYRKLVNYANDAMFVITLDKESHRYGYFSDVNNVACKRLGYSREELLEMTPFDISKDNDFQYHEEMILHLQEEGNITYETIFLTKSGATFPVEINALRLSISGEDLFMLIARDITERKNIITKLEKAKEEAYAASKAKSEFLANMSHEVRTPMNGVIGMLQLLKMTPLNEEQEEYVQTASISGESLLTIINDILDYSKIESGKVQINPEPFEIVSMMDPLIASFKNSLALGTVKLNYTISPDMPQYIVADSARLKQILFNLIGNAVKFTDSGEINVTISLLEQGPKNNIRVGWSVADTGIGVPEDAVDRLFEPFTRLEDARRQKRKGTGLGLSIVKQLVTQMGGTVSLKRNDNKGTTFMFDIAALQCTCHKTTETSPLAAPLLISPQRRLSALIVEDEPINQQILKAILTKLGHKTHVVSDGYSALHLLKNNSRFDVILMDVQMPEMDGLETTRKIRSLPGSKEIRNIPIIALTAYAMAGDREKCMEAGMDFYLPKPVDVKTLATTLKNLKNK</sequence>
<dbReference type="CDD" id="cd00130">
    <property type="entry name" value="PAS"/>
    <property type="match status" value="1"/>
</dbReference>
<dbReference type="EMBL" id="AP024086">
    <property type="protein sequence ID" value="BCL61200.1"/>
    <property type="molecule type" value="Genomic_DNA"/>
</dbReference>
<feature type="modified residue" description="4-aspartylphosphate" evidence="13">
    <location>
        <position position="497"/>
    </location>
</feature>
<dbReference type="SMART" id="SM00448">
    <property type="entry name" value="REC"/>
    <property type="match status" value="1"/>
</dbReference>
<evidence type="ECO:0000259" key="16">
    <source>
        <dbReference type="PROSITE" id="PS50112"/>
    </source>
</evidence>
<dbReference type="CDD" id="cd00082">
    <property type="entry name" value="HisKA"/>
    <property type="match status" value="1"/>
</dbReference>
<feature type="domain" description="PAS" evidence="16">
    <location>
        <begin position="54"/>
        <end position="130"/>
    </location>
</feature>
<dbReference type="InterPro" id="IPR003594">
    <property type="entry name" value="HATPase_dom"/>
</dbReference>
<dbReference type="CDD" id="cd17546">
    <property type="entry name" value="REC_hyHK_CKI1_RcsC-like"/>
    <property type="match status" value="1"/>
</dbReference>
<comment type="subcellular location">
    <subcellularLocation>
        <location evidence="2">Cell membrane</location>
        <topology evidence="2">Multi-pass membrane protein</topology>
    </subcellularLocation>
</comment>
<evidence type="ECO:0000256" key="8">
    <source>
        <dbReference type="ARBA" id="ARBA00022741"/>
    </source>
</evidence>
<evidence type="ECO:0000256" key="3">
    <source>
        <dbReference type="ARBA" id="ARBA00012438"/>
    </source>
</evidence>
<comment type="catalytic activity">
    <reaction evidence="1">
        <text>ATP + protein L-histidine = ADP + protein N-phospho-L-histidine.</text>
        <dbReference type="EC" id="2.7.13.3"/>
    </reaction>
</comment>
<protein>
    <recommendedName>
        <fullName evidence="3">histidine kinase</fullName>
        <ecNumber evidence="3">2.7.13.3</ecNumber>
    </recommendedName>
</protein>
<evidence type="ECO:0000256" key="9">
    <source>
        <dbReference type="ARBA" id="ARBA00022777"/>
    </source>
</evidence>
<proteinExistence type="predicted"/>
<evidence type="ECO:0000313" key="19">
    <source>
        <dbReference type="Proteomes" id="UP000826725"/>
    </source>
</evidence>
<evidence type="ECO:0000256" key="12">
    <source>
        <dbReference type="ARBA" id="ARBA00023136"/>
    </source>
</evidence>
<dbReference type="KEGG" id="dbk:DGMP_18930"/>
<dbReference type="Pfam" id="PF00072">
    <property type="entry name" value="Response_reg"/>
    <property type="match status" value="1"/>
</dbReference>
<dbReference type="PROSITE" id="PS50112">
    <property type="entry name" value="PAS"/>
    <property type="match status" value="1"/>
</dbReference>
<reference evidence="18" key="1">
    <citation type="submission" date="2020-09" db="EMBL/GenBank/DDBJ databases">
        <title>Desulfogranum mesoprofundum gen. nov., sp. nov., a novel mesophilic, sulfate-reducing chemolithoautotroph isolated from a deep-sea hydrothermal vent chimney in the Suiyo Seamount.</title>
        <authorList>
            <person name="Hashimoto Y."/>
            <person name="Nakagawa S."/>
        </authorList>
    </citation>
    <scope>NUCLEOTIDE SEQUENCE</scope>
    <source>
        <strain evidence="18">KT2</strain>
    </source>
</reference>
<keyword evidence="6" id="KW-0808">Transferase</keyword>
<keyword evidence="10" id="KW-0067">ATP-binding</keyword>
<dbReference type="InterPro" id="IPR000014">
    <property type="entry name" value="PAS"/>
</dbReference>